<sequence>LPHFPEDIKGVDENAYSLLYKNKVQKPMPVLMSNEFFSLIFFPSDHFVSSYRKSNISYTFTNYGPSKLNSQVLEKAINSYKGKYRSTTFFQENLQPFTTAVGRSNNRKLMKRCLFNALCDQVKTQDQLVSVSGIFRFRFLSVPVTDKDKSKVQRDISNSVNRILEDRMYRSLLSSGTKKSNQA</sequence>
<dbReference type="Proteomes" id="UP000002258">
    <property type="component" value="Chromosome 6"/>
</dbReference>
<organism evidence="1 2">
    <name type="scientific">Scheffersomyces stipitis (strain ATCC 58785 / CBS 6054 / NBRC 10063 / NRRL Y-11545)</name>
    <name type="common">Yeast</name>
    <name type="synonym">Pichia stipitis</name>
    <dbReference type="NCBI Taxonomy" id="322104"/>
    <lineage>
        <taxon>Eukaryota</taxon>
        <taxon>Fungi</taxon>
        <taxon>Dikarya</taxon>
        <taxon>Ascomycota</taxon>
        <taxon>Saccharomycotina</taxon>
        <taxon>Pichiomycetes</taxon>
        <taxon>Debaryomycetaceae</taxon>
        <taxon>Scheffersomyces</taxon>
    </lineage>
</organism>
<feature type="non-terminal residue" evidence="1">
    <location>
        <position position="1"/>
    </location>
</feature>
<name>A3LWS9_PICST</name>
<reference evidence="1 2" key="1">
    <citation type="journal article" date="2007" name="Nat. Biotechnol.">
        <title>Genome sequence of the lignocellulose-bioconverting and xylose-fermenting yeast Pichia stipitis.</title>
        <authorList>
            <person name="Jeffries T.W."/>
            <person name="Grigoriev I.V."/>
            <person name="Grimwood J."/>
            <person name="Laplaza J.M."/>
            <person name="Aerts A."/>
            <person name="Salamov A."/>
            <person name="Schmutz J."/>
            <person name="Lindquist E."/>
            <person name="Dehal P."/>
            <person name="Shapiro H."/>
            <person name="Jin Y.S."/>
            <person name="Passoth V."/>
            <person name="Richardson P.M."/>
        </authorList>
    </citation>
    <scope>NUCLEOTIDE SEQUENCE [LARGE SCALE GENOMIC DNA]</scope>
    <source>
        <strain evidence="2">ATCC 58785 / CBS 6054 / NBRC 10063 / NRRL Y-11545</strain>
    </source>
</reference>
<gene>
    <name evidence="1" type="ORF">PICST_21007</name>
</gene>
<dbReference type="AlphaFoldDB" id="A3LWS9"/>
<feature type="non-terminal residue" evidence="1">
    <location>
        <position position="183"/>
    </location>
</feature>
<dbReference type="HOGENOM" id="CLU_101844_0_0_1"/>
<dbReference type="OrthoDB" id="4091087at2759"/>
<evidence type="ECO:0000313" key="1">
    <source>
        <dbReference type="EMBL" id="ABN67692.2"/>
    </source>
</evidence>
<protein>
    <submittedName>
        <fullName evidence="1">Uncharacterized protein</fullName>
    </submittedName>
</protein>
<dbReference type="RefSeq" id="XP_001385721.2">
    <property type="nucleotide sequence ID" value="XM_001385684.1"/>
</dbReference>
<evidence type="ECO:0000313" key="2">
    <source>
        <dbReference type="Proteomes" id="UP000002258"/>
    </source>
</evidence>
<dbReference type="GeneID" id="4840105"/>
<dbReference type="eggNOG" id="ENOG502R9QV">
    <property type="taxonomic scope" value="Eukaryota"/>
</dbReference>
<dbReference type="InParanoid" id="A3LWS9"/>
<keyword evidence="2" id="KW-1185">Reference proteome</keyword>
<dbReference type="KEGG" id="pic:PICST_21007"/>
<accession>A3LWS9</accession>
<proteinExistence type="predicted"/>
<dbReference type="EMBL" id="CP000500">
    <property type="protein sequence ID" value="ABN67692.2"/>
    <property type="molecule type" value="Genomic_DNA"/>
</dbReference>